<dbReference type="PROSITE" id="PS51194">
    <property type="entry name" value="HELICASE_CTER"/>
    <property type="match status" value="1"/>
</dbReference>
<dbReference type="InterPro" id="IPR029491">
    <property type="entry name" value="Helicase_HTH"/>
</dbReference>
<dbReference type="EnsemblMetazoa" id="XM_038204714.1">
    <property type="protein sequence ID" value="XP_038060642.1"/>
    <property type="gene ID" value="LOC119731544"/>
</dbReference>
<feature type="domain" description="Helicase C-terminal" evidence="14">
    <location>
        <begin position="419"/>
        <end position="575"/>
    </location>
</feature>
<dbReference type="GO" id="GO:0005654">
    <property type="term" value="C:nucleoplasm"/>
    <property type="evidence" value="ECO:0007669"/>
    <property type="project" value="TreeGrafter"/>
</dbReference>
<keyword evidence="4" id="KW-0378">Hydrolase</keyword>
<dbReference type="SUPFAM" id="SSF47819">
    <property type="entry name" value="HRDC-like"/>
    <property type="match status" value="1"/>
</dbReference>
<feature type="region of interest" description="Disordered" evidence="11">
    <location>
        <begin position="95"/>
        <end position="136"/>
    </location>
</feature>
<dbReference type="GO" id="GO:0005694">
    <property type="term" value="C:chromosome"/>
    <property type="evidence" value="ECO:0007669"/>
    <property type="project" value="TreeGrafter"/>
</dbReference>
<feature type="domain" description="HRDC" evidence="12">
    <location>
        <begin position="794"/>
        <end position="874"/>
    </location>
</feature>
<dbReference type="GO" id="GO:0000724">
    <property type="term" value="P:double-strand break repair via homologous recombination"/>
    <property type="evidence" value="ECO:0007669"/>
    <property type="project" value="TreeGrafter"/>
</dbReference>
<feature type="domain" description="Helicase ATP-binding" evidence="13">
    <location>
        <begin position="227"/>
        <end position="395"/>
    </location>
</feature>
<dbReference type="GO" id="GO:0005737">
    <property type="term" value="C:cytoplasm"/>
    <property type="evidence" value="ECO:0007669"/>
    <property type="project" value="TreeGrafter"/>
</dbReference>
<dbReference type="AlphaFoldDB" id="A0A914A9W7"/>
<feature type="compositionally biased region" description="Basic and acidic residues" evidence="11">
    <location>
        <begin position="127"/>
        <end position="136"/>
    </location>
</feature>
<dbReference type="SMART" id="SM00341">
    <property type="entry name" value="HRDC"/>
    <property type="match status" value="1"/>
</dbReference>
<dbReference type="FunFam" id="3.40.50.300:FF:000941">
    <property type="entry name" value="Werner syndrome RecQ like helicase"/>
    <property type="match status" value="1"/>
</dbReference>
<comment type="catalytic activity">
    <reaction evidence="9">
        <text>Couples ATP hydrolysis with the unwinding of duplex DNA by translocating in the 3'-5' direction.</text>
        <dbReference type="EC" id="5.6.2.4"/>
    </reaction>
</comment>
<feature type="region of interest" description="Disordered" evidence="11">
    <location>
        <begin position="167"/>
        <end position="203"/>
    </location>
</feature>
<dbReference type="SUPFAM" id="SSF52540">
    <property type="entry name" value="P-loop containing nucleoside triphosphate hydrolases"/>
    <property type="match status" value="2"/>
</dbReference>
<keyword evidence="3" id="KW-0547">Nucleotide-binding</keyword>
<dbReference type="InterPro" id="IPR002121">
    <property type="entry name" value="HRDC_dom"/>
</dbReference>
<keyword evidence="8" id="KW-0413">Isomerase</keyword>
<dbReference type="OrthoDB" id="10261556at2759"/>
<dbReference type="InterPro" id="IPR027417">
    <property type="entry name" value="P-loop_NTPase"/>
</dbReference>
<dbReference type="GO" id="GO:0043138">
    <property type="term" value="F:3'-5' DNA helicase activity"/>
    <property type="evidence" value="ECO:0007669"/>
    <property type="project" value="UniProtKB-EC"/>
</dbReference>
<dbReference type="EC" id="5.6.2.4" evidence="10"/>
<dbReference type="SMART" id="SM00956">
    <property type="entry name" value="RQC"/>
    <property type="match status" value="1"/>
</dbReference>
<dbReference type="InterPro" id="IPR004589">
    <property type="entry name" value="DNA_helicase_ATP-dep_RecQ"/>
</dbReference>
<protein>
    <recommendedName>
        <fullName evidence="10">DNA 3'-5' helicase</fullName>
        <ecNumber evidence="10">5.6.2.4</ecNumber>
    </recommendedName>
</protein>
<dbReference type="InterPro" id="IPR032284">
    <property type="entry name" value="RecQ_Zn-bd"/>
</dbReference>
<dbReference type="Proteomes" id="UP000887568">
    <property type="component" value="Unplaced"/>
</dbReference>
<dbReference type="SMART" id="SM00490">
    <property type="entry name" value="HELICc"/>
    <property type="match status" value="1"/>
</dbReference>
<comment type="similarity">
    <text evidence="2">Belongs to the helicase family. RecQ subfamily.</text>
</comment>
<evidence type="ECO:0000256" key="10">
    <source>
        <dbReference type="ARBA" id="ARBA00034808"/>
    </source>
</evidence>
<evidence type="ECO:0000259" key="13">
    <source>
        <dbReference type="PROSITE" id="PS51192"/>
    </source>
</evidence>
<evidence type="ECO:0000256" key="1">
    <source>
        <dbReference type="ARBA" id="ARBA00001947"/>
    </source>
</evidence>
<dbReference type="OMA" id="VGLTHEI"/>
<evidence type="ECO:0000256" key="8">
    <source>
        <dbReference type="ARBA" id="ARBA00023235"/>
    </source>
</evidence>
<dbReference type="Pfam" id="PF14493">
    <property type="entry name" value="HTH_40"/>
    <property type="match status" value="1"/>
</dbReference>
<proteinExistence type="inferred from homology"/>
<evidence type="ECO:0000256" key="2">
    <source>
        <dbReference type="ARBA" id="ARBA00005446"/>
    </source>
</evidence>
<dbReference type="PANTHER" id="PTHR13710:SF120">
    <property type="entry name" value="BIFUNCTIONAL 3'-5' EXONUCLEASE_ATP-DEPENDENT HELICASE WRN"/>
    <property type="match status" value="1"/>
</dbReference>
<dbReference type="InterPro" id="IPR036390">
    <property type="entry name" value="WH_DNA-bd_sf"/>
</dbReference>
<evidence type="ECO:0000313" key="16">
    <source>
        <dbReference type="Proteomes" id="UP000887568"/>
    </source>
</evidence>
<evidence type="ECO:0000313" key="15">
    <source>
        <dbReference type="EnsemblMetazoa" id="XP_038060642.1"/>
    </source>
</evidence>
<dbReference type="Pfam" id="PF00570">
    <property type="entry name" value="HRDC"/>
    <property type="match status" value="1"/>
</dbReference>
<dbReference type="GO" id="GO:0009378">
    <property type="term" value="F:four-way junction helicase activity"/>
    <property type="evidence" value="ECO:0007669"/>
    <property type="project" value="TreeGrafter"/>
</dbReference>
<dbReference type="InterPro" id="IPR014001">
    <property type="entry name" value="Helicase_ATP-bd"/>
</dbReference>
<feature type="compositionally biased region" description="Polar residues" evidence="11">
    <location>
        <begin position="115"/>
        <end position="126"/>
    </location>
</feature>
<evidence type="ECO:0000256" key="4">
    <source>
        <dbReference type="ARBA" id="ARBA00022801"/>
    </source>
</evidence>
<dbReference type="InterPro" id="IPR036388">
    <property type="entry name" value="WH-like_DNA-bd_sf"/>
</dbReference>
<feature type="compositionally biased region" description="Low complexity" evidence="11">
    <location>
        <begin position="1062"/>
        <end position="1099"/>
    </location>
</feature>
<dbReference type="FunFam" id="1.10.150.80:FF:000005">
    <property type="entry name" value="Werner syndrome ATP-dependent helicase homolog"/>
    <property type="match status" value="1"/>
</dbReference>
<dbReference type="NCBIfam" id="TIGR00614">
    <property type="entry name" value="recQ_fam"/>
    <property type="match status" value="1"/>
</dbReference>
<feature type="region of interest" description="Disordered" evidence="11">
    <location>
        <begin position="1051"/>
        <end position="1139"/>
    </location>
</feature>
<evidence type="ECO:0000259" key="14">
    <source>
        <dbReference type="PROSITE" id="PS51194"/>
    </source>
</evidence>
<dbReference type="Pfam" id="PF00270">
    <property type="entry name" value="DEAD"/>
    <property type="match status" value="1"/>
</dbReference>
<organism evidence="15 16">
    <name type="scientific">Patiria miniata</name>
    <name type="common">Bat star</name>
    <name type="synonym">Asterina miniata</name>
    <dbReference type="NCBI Taxonomy" id="46514"/>
    <lineage>
        <taxon>Eukaryota</taxon>
        <taxon>Metazoa</taxon>
        <taxon>Echinodermata</taxon>
        <taxon>Eleutherozoa</taxon>
        <taxon>Asterozoa</taxon>
        <taxon>Asteroidea</taxon>
        <taxon>Valvatacea</taxon>
        <taxon>Valvatida</taxon>
        <taxon>Asterinidae</taxon>
        <taxon>Patiria</taxon>
    </lineage>
</organism>
<dbReference type="GO" id="GO:0006260">
    <property type="term" value="P:DNA replication"/>
    <property type="evidence" value="ECO:0007669"/>
    <property type="project" value="InterPro"/>
</dbReference>
<dbReference type="InterPro" id="IPR044876">
    <property type="entry name" value="HRDC_dom_sf"/>
</dbReference>
<name>A0A914A9W7_PATMI</name>
<dbReference type="InterPro" id="IPR011545">
    <property type="entry name" value="DEAD/DEAH_box_helicase_dom"/>
</dbReference>
<dbReference type="CDD" id="cd18794">
    <property type="entry name" value="SF2_C_RecQ"/>
    <property type="match status" value="1"/>
</dbReference>
<dbReference type="Pfam" id="PF09382">
    <property type="entry name" value="RQC"/>
    <property type="match status" value="1"/>
</dbReference>
<dbReference type="CTD" id="7486"/>
<dbReference type="GO" id="GO:0005524">
    <property type="term" value="F:ATP binding"/>
    <property type="evidence" value="ECO:0007669"/>
    <property type="project" value="UniProtKB-KW"/>
</dbReference>
<evidence type="ECO:0000256" key="9">
    <source>
        <dbReference type="ARBA" id="ARBA00034617"/>
    </source>
</evidence>
<dbReference type="SUPFAM" id="SSF46785">
    <property type="entry name" value="Winged helix' DNA-binding domain"/>
    <property type="match status" value="1"/>
</dbReference>
<evidence type="ECO:0000259" key="12">
    <source>
        <dbReference type="PROSITE" id="PS50967"/>
    </source>
</evidence>
<dbReference type="GO" id="GO:0000723">
    <property type="term" value="P:telomere maintenance"/>
    <property type="evidence" value="ECO:0007669"/>
    <property type="project" value="TreeGrafter"/>
</dbReference>
<keyword evidence="5" id="KW-0347">Helicase</keyword>
<dbReference type="GO" id="GO:0003677">
    <property type="term" value="F:DNA binding"/>
    <property type="evidence" value="ECO:0007669"/>
    <property type="project" value="UniProtKB-KW"/>
</dbReference>
<dbReference type="GO" id="GO:0016787">
    <property type="term" value="F:hydrolase activity"/>
    <property type="evidence" value="ECO:0007669"/>
    <property type="project" value="UniProtKB-KW"/>
</dbReference>
<keyword evidence="6" id="KW-0067">ATP-binding</keyword>
<dbReference type="Pfam" id="PF00271">
    <property type="entry name" value="Helicase_C"/>
    <property type="match status" value="1"/>
</dbReference>
<dbReference type="PROSITE" id="PS50967">
    <property type="entry name" value="HRDC"/>
    <property type="match status" value="1"/>
</dbReference>
<evidence type="ECO:0000256" key="7">
    <source>
        <dbReference type="ARBA" id="ARBA00023125"/>
    </source>
</evidence>
<dbReference type="GeneID" id="119731544"/>
<sequence length="1139" mass="127049">MMAGQSSSAELMNQLEALKCLASDSQEMLHRSKLCHPKTLQKGQQLLSQAASLVTEFQMLAEEAIQRSHDEEMMKSAPNGWLDAEESFGDATLEEEDRDILEPTPVRNKPLPRTSEFSRVQSQQEKTPSEKEKQETDEMMNYLQNFEEEEEDFDEEMLQEIDAVCKQASGDSVKNEPVDINDEEEDDDGTDEEDYDPSVPPPEQKHIDVLKTYFGHARFRPMQWKIIHSVLARKDQCVVMATGYGKSLCYQYPAVFTGGTSLVISPLISLMEDQVLALRIANIKACMLGSAQTEMGRVTQEVLSGVYRVVYLTPEFVSVADDILRDLQQRVGITLVAIDEAHCVSQWGHDFRASYRTLGNLRTLLPGVPFVALTATATPNVRDDICRSLKLKHPQITCTSFDRPNLYLQVRMKDHIEADLQSLMVETRKFYYEFDGPTIVYCPTKKATENVGSKLKDMGVKAAIYHAGLTPKARKDAHHKFVRDELQCIVATVAFGMGIDKPDVRNIIHYGAPKDIESYYQEIGRAGRDGMPSNCYVFYSSGDFATNRFFLKDITSESFRAHKSKMIAKMEQYLSTTRCRRKEILSHFGGKGANSAIMNTDQCCDNCKQRLSRGGATSGDSDEKDYTKELLHLLTAVEVTGGRFGLTVPVYFLRGSVNQKLPARYQSHGDFGCGKYRAEKWWKSFARQVINKEYLAERQVPGGFGATVELSFLGHRWYKSATRGQNDSFKITPNQEMLSFEKEVLKPTILAQRSGPQILPSTQVSNWKQVSYDDEATPGPSMQAAQPKVDPKEQQLQGVLYSKLMSLRNSLASEMGAAPYMVANNKNLHDLAIIRPSTKQSLLKIDGIAEARAEKFGLRFIEAVQEFCEENNLKMDNFPATAPSHITDSQGSQGVVFQRTSIVHQISETVRESYNLFHEKNMSLDEIAKERNLKETTVGGHLADAIKAGYPVNFTRLGISSALQKQIEDVVRAPPINSDISRLGPIKALLPESVDWHHIKIVLAILQVQFGMSTTVGDDDTDKPVPGKQPSGSSRPLFPQTVHYPLYQQERHHAASFDRKPSFSIATTSSPASSPQMSKSASYHAGMSTTSSPSPEQSSGNKRKLPSWFGGSAKKGKVCGGTSGTTTKKTKGSSLFGRR</sequence>
<evidence type="ECO:0000256" key="5">
    <source>
        <dbReference type="ARBA" id="ARBA00022806"/>
    </source>
</evidence>
<evidence type="ECO:0000256" key="11">
    <source>
        <dbReference type="SAM" id="MobiDB-lite"/>
    </source>
</evidence>
<dbReference type="InterPro" id="IPR001650">
    <property type="entry name" value="Helicase_C-like"/>
</dbReference>
<comment type="cofactor">
    <cofactor evidence="1">
        <name>Zn(2+)</name>
        <dbReference type="ChEBI" id="CHEBI:29105"/>
    </cofactor>
</comment>
<keyword evidence="7" id="KW-0238">DNA-binding</keyword>
<dbReference type="InterPro" id="IPR018982">
    <property type="entry name" value="RQC_domain"/>
</dbReference>
<dbReference type="Gene3D" id="3.40.50.300">
    <property type="entry name" value="P-loop containing nucleotide triphosphate hydrolases"/>
    <property type="match status" value="2"/>
</dbReference>
<reference evidence="15" key="1">
    <citation type="submission" date="2022-11" db="UniProtKB">
        <authorList>
            <consortium name="EnsemblMetazoa"/>
        </authorList>
    </citation>
    <scope>IDENTIFICATION</scope>
</reference>
<dbReference type="SMART" id="SM00487">
    <property type="entry name" value="DEXDc"/>
    <property type="match status" value="1"/>
</dbReference>
<dbReference type="Gene3D" id="1.10.150.80">
    <property type="entry name" value="HRDC domain"/>
    <property type="match status" value="1"/>
</dbReference>
<keyword evidence="16" id="KW-1185">Reference proteome</keyword>
<feature type="region of interest" description="Disordered" evidence="11">
    <location>
        <begin position="1017"/>
        <end position="1039"/>
    </location>
</feature>
<feature type="compositionally biased region" description="Acidic residues" evidence="11">
    <location>
        <begin position="179"/>
        <end position="196"/>
    </location>
</feature>
<dbReference type="InterPro" id="IPR010997">
    <property type="entry name" value="HRDC-like_sf"/>
</dbReference>
<dbReference type="PANTHER" id="PTHR13710">
    <property type="entry name" value="DNA HELICASE RECQ FAMILY MEMBER"/>
    <property type="match status" value="1"/>
</dbReference>
<dbReference type="RefSeq" id="XP_038060642.1">
    <property type="nucleotide sequence ID" value="XM_038204714.1"/>
</dbReference>
<dbReference type="Gene3D" id="1.10.10.10">
    <property type="entry name" value="Winged helix-like DNA-binding domain superfamily/Winged helix DNA-binding domain"/>
    <property type="match status" value="1"/>
</dbReference>
<evidence type="ECO:0000256" key="6">
    <source>
        <dbReference type="ARBA" id="ARBA00022840"/>
    </source>
</evidence>
<feature type="compositionally biased region" description="Basic and acidic residues" evidence="11">
    <location>
        <begin position="1051"/>
        <end position="1061"/>
    </location>
</feature>
<dbReference type="Pfam" id="PF16124">
    <property type="entry name" value="RecQ_Zn_bind"/>
    <property type="match status" value="1"/>
</dbReference>
<accession>A0A914A9W7</accession>
<evidence type="ECO:0000256" key="3">
    <source>
        <dbReference type="ARBA" id="ARBA00022741"/>
    </source>
</evidence>
<dbReference type="PROSITE" id="PS51192">
    <property type="entry name" value="HELICASE_ATP_BIND_1"/>
    <property type="match status" value="1"/>
</dbReference>